<name>A0A0A1TU58_ENTIV</name>
<dbReference type="PANTHER" id="PTHR45756:SF1">
    <property type="entry name" value="PROTEIN KINASE DOMAIN CONTAINING PROTEIN"/>
    <property type="match status" value="1"/>
</dbReference>
<dbReference type="Proteomes" id="UP000014680">
    <property type="component" value="Unassembled WGS sequence"/>
</dbReference>
<evidence type="ECO:0008006" key="4">
    <source>
        <dbReference type="Google" id="ProtNLM"/>
    </source>
</evidence>
<dbReference type="PANTHER" id="PTHR45756">
    <property type="entry name" value="PALMITOYLTRANSFERASE"/>
    <property type="match status" value="1"/>
</dbReference>
<keyword evidence="3" id="KW-1185">Reference proteome</keyword>
<dbReference type="Gene3D" id="2.10.220.10">
    <property type="entry name" value="Hormone Receptor, Insulin-like Growth Factor Receptor 1, Chain A, domain 2"/>
    <property type="match status" value="1"/>
</dbReference>
<dbReference type="AlphaFoldDB" id="A0A0A1TU58"/>
<dbReference type="GeneID" id="14882369"/>
<protein>
    <recommendedName>
        <fullName evidence="4">Furin repeat-containing protein</fullName>
    </recommendedName>
</protein>
<accession>A0A0A1TU58</accession>
<feature type="chain" id="PRO_5001990519" description="Furin repeat-containing protein" evidence="1">
    <location>
        <begin position="17"/>
        <end position="533"/>
    </location>
</feature>
<proteinExistence type="predicted"/>
<keyword evidence="1" id="KW-0732">Signal</keyword>
<dbReference type="KEGG" id="eiv:EIN_376420"/>
<dbReference type="EMBL" id="KB207268">
    <property type="protein sequence ID" value="ELP83477.1"/>
    <property type="molecule type" value="Genomic_DNA"/>
</dbReference>
<evidence type="ECO:0000313" key="3">
    <source>
        <dbReference type="Proteomes" id="UP000014680"/>
    </source>
</evidence>
<organism evidence="2 3">
    <name type="scientific">Entamoeba invadens IP1</name>
    <dbReference type="NCBI Taxonomy" id="370355"/>
    <lineage>
        <taxon>Eukaryota</taxon>
        <taxon>Amoebozoa</taxon>
        <taxon>Evosea</taxon>
        <taxon>Archamoebae</taxon>
        <taxon>Mastigamoebida</taxon>
        <taxon>Entamoebidae</taxon>
        <taxon>Entamoeba</taxon>
    </lineage>
</organism>
<dbReference type="OrthoDB" id="300641at2759"/>
<evidence type="ECO:0000313" key="2">
    <source>
        <dbReference type="EMBL" id="ELP83477.1"/>
    </source>
</evidence>
<sequence>MFYCVLFFVVISIASTGKEPDPHCSSAYCASCSEMNASNCMKCIENYINVLGTCEYMTTAHCLERTETRNVNSIYTTNCTKCEDGYQLESNTCVQSVGVCDTFSADGKCFSCQVGSYMSAEKVCVDCGTYDPFCRKFSNKQCTTCTVCKAGSVLINGKCHMTIPFCNTYVAYSTTDSVTKCKTCEDGYYLLSGRCILGSLKHCREYYNSSICVKCFDGFVLETTPDNKVKINIDKDNTFLYSTNIVETRCTPIRGIGHCLQYSFNELKVCLECEKGYYLNEGNVKCVKGSTANCVSYFTSGHCSKCSEGYYVDLGVCVKCTEQDLFERYRCTQCKSTIQTALYECVETHCVDQNIVNGVCVTCESGYVTDTTSQSGNCVKSNNNCVKTSNEKCVLCTTGYYLNSSFECEKCDSNYCVHCINSAKTCDRETSFYQKTVFPTCEDKLCKSCLSDNKTCVECFNGEIADSYGKCSDIICSKGIDGLCLKCTQYTPSDDSIVFYDYLPTDGICLPIDLTSGSMCLWVLGTFIVFVFF</sequence>
<reference evidence="2 3" key="1">
    <citation type="submission" date="2012-10" db="EMBL/GenBank/DDBJ databases">
        <authorList>
            <person name="Zafar N."/>
            <person name="Inman J."/>
            <person name="Hall N."/>
            <person name="Lorenzi H."/>
            <person name="Caler E."/>
        </authorList>
    </citation>
    <scope>NUCLEOTIDE SEQUENCE [LARGE SCALE GENOMIC DNA]</scope>
    <source>
        <strain evidence="2 3">IP1</strain>
    </source>
</reference>
<dbReference type="InterPro" id="IPR053215">
    <property type="entry name" value="TKL_Ser/Thr_kinase"/>
</dbReference>
<gene>
    <name evidence="2" type="ORF">EIN_376420</name>
</gene>
<dbReference type="VEuPathDB" id="AmoebaDB:EIN_376420"/>
<dbReference type="InterPro" id="IPR009030">
    <property type="entry name" value="Growth_fac_rcpt_cys_sf"/>
</dbReference>
<feature type="signal peptide" evidence="1">
    <location>
        <begin position="1"/>
        <end position="16"/>
    </location>
</feature>
<dbReference type="SUPFAM" id="SSF57184">
    <property type="entry name" value="Growth factor receptor domain"/>
    <property type="match status" value="3"/>
</dbReference>
<dbReference type="RefSeq" id="XP_004182823.1">
    <property type="nucleotide sequence ID" value="XM_004182775.1"/>
</dbReference>
<evidence type="ECO:0000256" key="1">
    <source>
        <dbReference type="SAM" id="SignalP"/>
    </source>
</evidence>